<dbReference type="Proteomes" id="UP000229401">
    <property type="component" value="Unassembled WGS sequence"/>
</dbReference>
<dbReference type="EMBL" id="PFLI01000071">
    <property type="protein sequence ID" value="PIY72196.1"/>
    <property type="molecule type" value="Genomic_DNA"/>
</dbReference>
<dbReference type="SUPFAM" id="SSF52980">
    <property type="entry name" value="Restriction endonuclease-like"/>
    <property type="match status" value="1"/>
</dbReference>
<feature type="non-terminal residue" evidence="2">
    <location>
        <position position="114"/>
    </location>
</feature>
<evidence type="ECO:0000313" key="3">
    <source>
        <dbReference type="Proteomes" id="UP000229401"/>
    </source>
</evidence>
<proteinExistence type="inferred from homology"/>
<evidence type="ECO:0000313" key="2">
    <source>
        <dbReference type="EMBL" id="PIY72196.1"/>
    </source>
</evidence>
<dbReference type="InterPro" id="IPR003509">
    <property type="entry name" value="UPF0102_YraN-like"/>
</dbReference>
<comment type="similarity">
    <text evidence="1">Belongs to the UPF0102 family.</text>
</comment>
<dbReference type="InterPro" id="IPR011335">
    <property type="entry name" value="Restrct_endonuc-II-like"/>
</dbReference>
<dbReference type="Pfam" id="PF02021">
    <property type="entry name" value="UPF0102"/>
    <property type="match status" value="1"/>
</dbReference>
<dbReference type="AlphaFoldDB" id="A0A2M7QJS0"/>
<gene>
    <name evidence="2" type="ORF">COY87_02235</name>
</gene>
<organism evidence="2 3">
    <name type="scientific">Candidatus Roizmanbacteria bacterium CG_4_10_14_0_8_um_filter_33_9</name>
    <dbReference type="NCBI Taxonomy" id="1974826"/>
    <lineage>
        <taxon>Bacteria</taxon>
        <taxon>Candidatus Roizmaniibacteriota</taxon>
    </lineage>
</organism>
<dbReference type="GO" id="GO:0003676">
    <property type="term" value="F:nucleic acid binding"/>
    <property type="evidence" value="ECO:0007669"/>
    <property type="project" value="InterPro"/>
</dbReference>
<name>A0A2M7QJS0_9BACT</name>
<dbReference type="PANTHER" id="PTHR34039">
    <property type="entry name" value="UPF0102 PROTEIN YRAN"/>
    <property type="match status" value="1"/>
</dbReference>
<accession>A0A2M7QJS0</accession>
<protein>
    <submittedName>
        <fullName evidence="2">Uncharacterized protein</fullName>
    </submittedName>
</protein>
<evidence type="ECO:0000256" key="1">
    <source>
        <dbReference type="ARBA" id="ARBA00006738"/>
    </source>
</evidence>
<reference evidence="3" key="1">
    <citation type="submission" date="2017-09" db="EMBL/GenBank/DDBJ databases">
        <title>Depth-based differentiation of microbial function through sediment-hosted aquifers and enrichment of novel symbionts in the deep terrestrial subsurface.</title>
        <authorList>
            <person name="Probst A.J."/>
            <person name="Ladd B."/>
            <person name="Jarett J.K."/>
            <person name="Geller-Mcgrath D.E."/>
            <person name="Sieber C.M.K."/>
            <person name="Emerson J.B."/>
            <person name="Anantharaman K."/>
            <person name="Thomas B.C."/>
            <person name="Malmstrom R."/>
            <person name="Stieglmeier M."/>
            <person name="Klingl A."/>
            <person name="Woyke T."/>
            <person name="Ryan C.M."/>
            <person name="Banfield J.F."/>
        </authorList>
    </citation>
    <scope>NUCLEOTIDE SEQUENCE [LARGE SCALE GENOMIC DNA]</scope>
</reference>
<sequence length="114" mass="13362">MTFQTMQVGKKGEEIAVQFLLEQKYSILECNFHTRFAEIDIIAKKNEIIYFIEVKTRTGIEKGKPYEAVNKRKLFHLTQASELYVLKNKLRNYKLSMMVISIVVTKELKVESIN</sequence>
<dbReference type="CDD" id="cd20736">
    <property type="entry name" value="PoNe_Nuclease"/>
    <property type="match status" value="1"/>
</dbReference>
<dbReference type="HAMAP" id="MF_00048">
    <property type="entry name" value="UPF0102"/>
    <property type="match status" value="1"/>
</dbReference>
<dbReference type="PANTHER" id="PTHR34039:SF1">
    <property type="entry name" value="UPF0102 PROTEIN YRAN"/>
    <property type="match status" value="1"/>
</dbReference>
<dbReference type="Gene3D" id="3.40.1350.10">
    <property type="match status" value="1"/>
</dbReference>
<dbReference type="InterPro" id="IPR011856">
    <property type="entry name" value="tRNA_endonuc-like_dom_sf"/>
</dbReference>
<comment type="caution">
    <text evidence="2">The sequence shown here is derived from an EMBL/GenBank/DDBJ whole genome shotgun (WGS) entry which is preliminary data.</text>
</comment>